<keyword evidence="1" id="KW-0812">Transmembrane</keyword>
<dbReference type="PANTHER" id="PTHR46071:SF2">
    <property type="entry name" value="ANKYRIN REPEAT AND BTB_POZ DOMAIN-CONTAINING PROTEIN 2-LIKE PROTEIN"/>
    <property type="match status" value="1"/>
</dbReference>
<proteinExistence type="predicted"/>
<dbReference type="PROSITE" id="PS50097">
    <property type="entry name" value="BTB"/>
    <property type="match status" value="1"/>
</dbReference>
<dbReference type="Gene3D" id="3.30.710.10">
    <property type="entry name" value="Potassium Channel Kv1.1, Chain A"/>
    <property type="match status" value="1"/>
</dbReference>
<evidence type="ECO:0000256" key="1">
    <source>
        <dbReference type="SAM" id="Phobius"/>
    </source>
</evidence>
<dbReference type="InterPro" id="IPR000210">
    <property type="entry name" value="BTB/POZ_dom"/>
</dbReference>
<accession>A0A6B2LJA1</accession>
<name>A0A6B2LJA1_9EUKA</name>
<organism evidence="3">
    <name type="scientific">Arcella intermedia</name>
    <dbReference type="NCBI Taxonomy" id="1963864"/>
    <lineage>
        <taxon>Eukaryota</taxon>
        <taxon>Amoebozoa</taxon>
        <taxon>Tubulinea</taxon>
        <taxon>Elardia</taxon>
        <taxon>Arcellinida</taxon>
        <taxon>Sphaerothecina</taxon>
        <taxon>Arcellidae</taxon>
        <taxon>Arcella</taxon>
    </lineage>
</organism>
<dbReference type="InterPro" id="IPR011333">
    <property type="entry name" value="SKP1/BTB/POZ_sf"/>
</dbReference>
<dbReference type="SMART" id="SM00225">
    <property type="entry name" value="BTB"/>
    <property type="match status" value="1"/>
</dbReference>
<keyword evidence="1" id="KW-1133">Transmembrane helix</keyword>
<dbReference type="InterPro" id="IPR052089">
    <property type="entry name" value="Ankyrin-BTB/POZ_domain"/>
</dbReference>
<feature type="transmembrane region" description="Helical" evidence="1">
    <location>
        <begin position="179"/>
        <end position="198"/>
    </location>
</feature>
<reference evidence="3" key="1">
    <citation type="journal article" date="2020" name="J. Eukaryot. Microbiol.">
        <title>De novo Sequencing, Assembly and Annotation of the Transcriptome for the Free-Living Testate Amoeba Arcella intermedia.</title>
        <authorList>
            <person name="Ribeiro G.M."/>
            <person name="Porfirio-Sousa A.L."/>
            <person name="Maurer-Alcala X.X."/>
            <person name="Katz L.A."/>
            <person name="Lahr D.J.G."/>
        </authorList>
    </citation>
    <scope>NUCLEOTIDE SEQUENCE</scope>
</reference>
<dbReference type="Pfam" id="PF00651">
    <property type="entry name" value="BTB"/>
    <property type="match status" value="1"/>
</dbReference>
<keyword evidence="1" id="KW-0472">Membrane</keyword>
<dbReference type="AlphaFoldDB" id="A0A6B2LJA1"/>
<protein>
    <recommendedName>
        <fullName evidence="2">BTB domain-containing protein</fullName>
    </recommendedName>
</protein>
<dbReference type="PANTHER" id="PTHR46071">
    <property type="entry name" value="ANKYRIN REPEAT AND BTB/POZ DOMAIN-CONTAINING"/>
    <property type="match status" value="1"/>
</dbReference>
<dbReference type="EMBL" id="GIBP01008085">
    <property type="protein sequence ID" value="NDV37054.1"/>
    <property type="molecule type" value="Transcribed_RNA"/>
</dbReference>
<feature type="domain" description="BTB" evidence="2">
    <location>
        <begin position="11"/>
        <end position="77"/>
    </location>
</feature>
<dbReference type="SUPFAM" id="SSF54695">
    <property type="entry name" value="POZ domain"/>
    <property type="match status" value="1"/>
</dbReference>
<evidence type="ECO:0000313" key="3">
    <source>
        <dbReference type="EMBL" id="NDV37054.1"/>
    </source>
</evidence>
<evidence type="ECO:0000259" key="2">
    <source>
        <dbReference type="PROSITE" id="PS50097"/>
    </source>
</evidence>
<sequence>MKFLLNNKQFSDFQILIHNNNIYTHKNILASKSLYFQEMFLNDPEKQSWEIENMDIDLDTFSIIMEFIYSGDLNITPQNFEKVNELGLYFKILGLTKFCERKISKMIDSNNFIEIYELSERVNSNYIHQQCILFSKRRHLPDLKDKMKAGYPQLDTHLSRSPFIPQPHKHPSKKRFNPIFLWVISFLVLLFSLIYLTTQ</sequence>